<dbReference type="PANTHER" id="PTHR42928">
    <property type="entry name" value="TRICARBOXYLATE-BINDING PROTEIN"/>
    <property type="match status" value="1"/>
</dbReference>
<dbReference type="Pfam" id="PF03401">
    <property type="entry name" value="TctC"/>
    <property type="match status" value="1"/>
</dbReference>
<reference evidence="4" key="1">
    <citation type="submission" date="2017-10" db="EMBL/GenBank/DDBJ databases">
        <title>Whole genome sequencing of various Bordetella species.</title>
        <authorList>
            <person name="Weigand M.R."/>
            <person name="Loparev V."/>
            <person name="Peng Y."/>
            <person name="Bowden K.E."/>
            <person name="Tondella M.L."/>
            <person name="Williams M.M."/>
        </authorList>
    </citation>
    <scope>NUCLEOTIDE SEQUENCE [LARGE SCALE GENOMIC DNA]</scope>
    <source>
        <strain evidence="4">H720</strain>
    </source>
</reference>
<evidence type="ECO:0000313" key="3">
    <source>
        <dbReference type="EMBL" id="AZW17508.1"/>
    </source>
</evidence>
<evidence type="ECO:0000313" key="4">
    <source>
        <dbReference type="Proteomes" id="UP000282741"/>
    </source>
</evidence>
<name>A0AAN1RWV1_9BORD</name>
<dbReference type="GeneID" id="92995167"/>
<protein>
    <submittedName>
        <fullName evidence="3">Tripartite tricarboxylate transporter substrate binding protein</fullName>
    </submittedName>
</protein>
<dbReference type="CDD" id="cd13578">
    <property type="entry name" value="PBP2_Bug27"/>
    <property type="match status" value="1"/>
</dbReference>
<evidence type="ECO:0000256" key="2">
    <source>
        <dbReference type="SAM" id="SignalP"/>
    </source>
</evidence>
<evidence type="ECO:0000256" key="1">
    <source>
        <dbReference type="ARBA" id="ARBA00006987"/>
    </source>
</evidence>
<feature type="chain" id="PRO_5042859876" evidence="2">
    <location>
        <begin position="23"/>
        <end position="328"/>
    </location>
</feature>
<gene>
    <name evidence="3" type="ORF">CS347_12400</name>
</gene>
<dbReference type="EMBL" id="CP024172">
    <property type="protein sequence ID" value="AZW17508.1"/>
    <property type="molecule type" value="Genomic_DNA"/>
</dbReference>
<dbReference type="Proteomes" id="UP000282741">
    <property type="component" value="Chromosome"/>
</dbReference>
<dbReference type="InterPro" id="IPR005064">
    <property type="entry name" value="BUG"/>
</dbReference>
<dbReference type="PANTHER" id="PTHR42928:SF5">
    <property type="entry name" value="BLR1237 PROTEIN"/>
    <property type="match status" value="1"/>
</dbReference>
<keyword evidence="2" id="KW-0732">Signal</keyword>
<dbReference type="Gene3D" id="3.40.190.10">
    <property type="entry name" value="Periplasmic binding protein-like II"/>
    <property type="match status" value="1"/>
</dbReference>
<proteinExistence type="inferred from homology"/>
<accession>A0AAN1RWV1</accession>
<dbReference type="RefSeq" id="WP_032962906.1">
    <property type="nucleotide sequence ID" value="NZ_CP012077.1"/>
</dbReference>
<dbReference type="PIRSF" id="PIRSF017082">
    <property type="entry name" value="YflP"/>
    <property type="match status" value="1"/>
</dbReference>
<dbReference type="AlphaFoldDB" id="A0AAN1RWV1"/>
<dbReference type="Gene3D" id="3.40.190.150">
    <property type="entry name" value="Bordetella uptake gene, domain 1"/>
    <property type="match status" value="1"/>
</dbReference>
<comment type="similarity">
    <text evidence="1">Belongs to the UPF0065 (bug) family.</text>
</comment>
<dbReference type="SUPFAM" id="SSF53850">
    <property type="entry name" value="Periplasmic binding protein-like II"/>
    <property type="match status" value="1"/>
</dbReference>
<feature type="signal peptide" evidence="2">
    <location>
        <begin position="1"/>
        <end position="22"/>
    </location>
</feature>
<organism evidence="3 4">
    <name type="scientific">Bordetella hinzii</name>
    <dbReference type="NCBI Taxonomy" id="103855"/>
    <lineage>
        <taxon>Bacteria</taxon>
        <taxon>Pseudomonadati</taxon>
        <taxon>Pseudomonadota</taxon>
        <taxon>Betaproteobacteria</taxon>
        <taxon>Burkholderiales</taxon>
        <taxon>Alcaligenaceae</taxon>
        <taxon>Bordetella</taxon>
    </lineage>
</organism>
<sequence length="328" mass="34211">MRIHTGRILARCAPIVAAFALAAQAMSAAAAWPERPIRLIVPFAPGGSNDVVARVVSAKLTDRLGQPVVVENRGGAGGSIGTEFVAKSAPDGYTLLFASESIMTNAVVGKKLPYDPVTDLQPIGEIGSGPFVIAVGNAVPAKTLGELIALARAKPRTLNYGTAGVGGINHLGTELVAHAAGIKLVHVPYKGISLAFNDMFAGSLQVMLPSVPSAAPFIRDGRIRGLAVTSAQRSPLLPEMPTAAEAGLPGFELEVWWGLSGPAKLPAGIVQRLNAELNAALATPEMQQVLAREGITPRPGSAQAFSELIRADYQRWQKLARDAGLKAE</sequence>
<dbReference type="InterPro" id="IPR042100">
    <property type="entry name" value="Bug_dom1"/>
</dbReference>